<reference evidence="1 2" key="1">
    <citation type="submission" date="2014-09" db="EMBL/GenBank/DDBJ databases">
        <authorList>
            <person name="Ellenberger Sabrina"/>
        </authorList>
    </citation>
    <scope>NUCLEOTIDE SEQUENCE [LARGE SCALE GENOMIC DNA]</scope>
    <source>
        <strain evidence="1 2">CBS 412.66</strain>
    </source>
</reference>
<protein>
    <submittedName>
        <fullName evidence="1">Uncharacterized protein</fullName>
    </submittedName>
</protein>
<gene>
    <name evidence="1" type="primary">PARPA_05891.1 scaffold 20154</name>
</gene>
<evidence type="ECO:0000313" key="2">
    <source>
        <dbReference type="Proteomes" id="UP000054107"/>
    </source>
</evidence>
<accession>A0A0B7NAF3</accession>
<sequence length="243" mass="28031">MFIWLEDAPSITANDSDDNNTRVCDLIDNIITCERENGMEVPIYEIKKILRLNPGQIFCTGTRSPVEDESQVVCRFNIPFITTNETMVLRPISPDEQTTDHDQEAYRQKNKRIREYWNRNSETLVASNTTFEEFLGINDITNVEEGQGPKKKLSDEAYHRLLSTLNAKQCLILAHNHHIRYNKDEYIVRYFDTSAAPDSNNAFSLMQLLVTGGDGAGESMLINVLYQSFKREFDETETAIWKY</sequence>
<evidence type="ECO:0000313" key="1">
    <source>
        <dbReference type="EMBL" id="CEP11984.1"/>
    </source>
</evidence>
<dbReference type="Proteomes" id="UP000054107">
    <property type="component" value="Unassembled WGS sequence"/>
</dbReference>
<dbReference type="EMBL" id="LN727218">
    <property type="protein sequence ID" value="CEP11984.1"/>
    <property type="molecule type" value="Genomic_DNA"/>
</dbReference>
<keyword evidence="2" id="KW-1185">Reference proteome</keyword>
<dbReference type="AlphaFoldDB" id="A0A0B7NAF3"/>
<organism evidence="1 2">
    <name type="scientific">Parasitella parasitica</name>
    <dbReference type="NCBI Taxonomy" id="35722"/>
    <lineage>
        <taxon>Eukaryota</taxon>
        <taxon>Fungi</taxon>
        <taxon>Fungi incertae sedis</taxon>
        <taxon>Mucoromycota</taxon>
        <taxon>Mucoromycotina</taxon>
        <taxon>Mucoromycetes</taxon>
        <taxon>Mucorales</taxon>
        <taxon>Mucorineae</taxon>
        <taxon>Mucoraceae</taxon>
        <taxon>Parasitella</taxon>
    </lineage>
</organism>
<name>A0A0B7NAF3_9FUNG</name>
<proteinExistence type="predicted"/>